<proteinExistence type="predicted"/>
<organism evidence="1 2">
    <name type="scientific">Actinomadura adrarensis</name>
    <dbReference type="NCBI Taxonomy" id="1819600"/>
    <lineage>
        <taxon>Bacteria</taxon>
        <taxon>Bacillati</taxon>
        <taxon>Actinomycetota</taxon>
        <taxon>Actinomycetes</taxon>
        <taxon>Streptosporangiales</taxon>
        <taxon>Thermomonosporaceae</taxon>
        <taxon>Actinomadura</taxon>
    </lineage>
</organism>
<evidence type="ECO:0000313" key="1">
    <source>
        <dbReference type="EMBL" id="MFD0850775.1"/>
    </source>
</evidence>
<gene>
    <name evidence="1" type="ORF">ACFQ07_00845</name>
</gene>
<evidence type="ECO:0000313" key="2">
    <source>
        <dbReference type="Proteomes" id="UP001597083"/>
    </source>
</evidence>
<name>A0ABW3C8K9_9ACTN</name>
<protein>
    <submittedName>
        <fullName evidence="1">Uncharacterized protein</fullName>
    </submittedName>
</protein>
<feature type="non-terminal residue" evidence="1">
    <location>
        <position position="302"/>
    </location>
</feature>
<keyword evidence="2" id="KW-1185">Reference proteome</keyword>
<reference evidence="2" key="1">
    <citation type="journal article" date="2019" name="Int. J. Syst. Evol. Microbiol.">
        <title>The Global Catalogue of Microorganisms (GCM) 10K type strain sequencing project: providing services to taxonomists for standard genome sequencing and annotation.</title>
        <authorList>
            <consortium name="The Broad Institute Genomics Platform"/>
            <consortium name="The Broad Institute Genome Sequencing Center for Infectious Disease"/>
            <person name="Wu L."/>
            <person name="Ma J."/>
        </authorList>
    </citation>
    <scope>NUCLEOTIDE SEQUENCE [LARGE SCALE GENOMIC DNA]</scope>
    <source>
        <strain evidence="2">JCM 31696</strain>
    </source>
</reference>
<accession>A0ABW3C8K9</accession>
<comment type="caution">
    <text evidence="1">The sequence shown here is derived from an EMBL/GenBank/DDBJ whole genome shotgun (WGS) entry which is preliminary data.</text>
</comment>
<dbReference type="Proteomes" id="UP001597083">
    <property type="component" value="Unassembled WGS sequence"/>
</dbReference>
<dbReference type="EMBL" id="JBHTIR010000112">
    <property type="protein sequence ID" value="MFD0850775.1"/>
    <property type="molecule type" value="Genomic_DNA"/>
</dbReference>
<sequence>MAGNLTQTAGTAVLKDTQVASMDVLGTSSFKGNITAETGTTAAFDKITATDATFTNTATTDITSTGTANFKDVNISGTLGGTFSLSDVNATTLTVSGLTSLQGGVTLGSNITGVNSSANFRDIKIGSNAANTNYRLSFNYSAPSLRPTVILQNEIQSELMSPATLSVLKTASFGDSSLSTFGITGNGLNKLDYLTVSGNSVQDPTTPLLQVTSGKTKVHDFEVTGTATIPNIESTGTANFNNINVSGTLGGTFSLDDIEANTLTVSGLTSLVGGVTLGADISGANSTANFKAVSLGQNAADA</sequence>